<dbReference type="RefSeq" id="WP_109674314.1">
    <property type="nucleotide sequence ID" value="NZ_QGDT01000004.1"/>
</dbReference>
<dbReference type="OrthoDB" id="9802793at2"/>
<organism evidence="2 3">
    <name type="scientific">Dyadobacter jejuensis</name>
    <dbReference type="NCBI Taxonomy" id="1082580"/>
    <lineage>
        <taxon>Bacteria</taxon>
        <taxon>Pseudomonadati</taxon>
        <taxon>Bacteroidota</taxon>
        <taxon>Cytophagia</taxon>
        <taxon>Cytophagales</taxon>
        <taxon>Spirosomataceae</taxon>
        <taxon>Dyadobacter</taxon>
    </lineage>
</organism>
<dbReference type="AlphaFoldDB" id="A0A316AM14"/>
<dbReference type="Gene3D" id="3.20.20.140">
    <property type="entry name" value="Metal-dependent hydrolases"/>
    <property type="match status" value="2"/>
</dbReference>
<dbReference type="EMBL" id="QGDT01000004">
    <property type="protein sequence ID" value="PWJ58468.1"/>
    <property type="molecule type" value="Genomic_DNA"/>
</dbReference>
<dbReference type="Gene3D" id="2.30.40.10">
    <property type="entry name" value="Urease, subunit C, domain 1"/>
    <property type="match status" value="1"/>
</dbReference>
<name>A0A316AM14_9BACT</name>
<feature type="domain" description="Amidohydrolase-related" evidence="1">
    <location>
        <begin position="352"/>
        <end position="411"/>
    </location>
</feature>
<evidence type="ECO:0000259" key="1">
    <source>
        <dbReference type="Pfam" id="PF01979"/>
    </source>
</evidence>
<dbReference type="Proteomes" id="UP000245880">
    <property type="component" value="Unassembled WGS sequence"/>
</dbReference>
<feature type="domain" description="Amidohydrolase-related" evidence="1">
    <location>
        <begin position="852"/>
        <end position="936"/>
    </location>
</feature>
<protein>
    <submittedName>
        <fullName evidence="2">Imidazolonepropionase-like amidohydrolase</fullName>
    </submittedName>
</protein>
<proteinExistence type="predicted"/>
<keyword evidence="3" id="KW-1185">Reference proteome</keyword>
<evidence type="ECO:0000313" key="3">
    <source>
        <dbReference type="Proteomes" id="UP000245880"/>
    </source>
</evidence>
<accession>A0A316AM14</accession>
<reference evidence="2 3" key="1">
    <citation type="submission" date="2018-03" db="EMBL/GenBank/DDBJ databases">
        <title>Genomic Encyclopedia of Archaeal and Bacterial Type Strains, Phase II (KMG-II): from individual species to whole genera.</title>
        <authorList>
            <person name="Goeker M."/>
        </authorList>
    </citation>
    <scope>NUCLEOTIDE SEQUENCE [LARGE SCALE GENOMIC DNA]</scope>
    <source>
        <strain evidence="2 3">DSM 100346</strain>
    </source>
</reference>
<evidence type="ECO:0000313" key="2">
    <source>
        <dbReference type="EMBL" id="PWJ58468.1"/>
    </source>
</evidence>
<sequence>MFKHLSKLVFCFLLMQYSYGQQTFPRNGAYDERAGRYAFTNATIIVNPQQTIQNGTLLIEGGVIKAIGPKVAIPQGTVVVDLQGKFLYPSLIDLDSDYGLPAVQMPARSRGRQTPQLESNKKGAFGWNQAIQPEIDASLQFVPSQQQAESLRKLGFGTALIHAHDGIVRGSGALVTLADLPATKVLLQEKASAHFSFSKGSSTQTYPSSVMGATALLRQTYYDAQWYEKSQRDEGDNLSLKAFNQIKKLPSFFETTDKYSLLRADKLGDEFGIQYIIKGSGDEYQRLEEIKNTGATLLLPVDFPSAYDLTDPWDSEMVSLAQLKHWELAPKNLAYVAEAGIPFALTMQGLKQKSDFWKNLRLAIDQGLSKSVALEALTVQPAKLIGAEKSLGTLEKGKIASFLVTSSDLFESGTIIYENWIQGQRYILTPTDLADIRGTYNLVIDNQPSGKLKIGGKAEQPNYSITTLDSSKITPKVQLKNELLTLSFKHGKDQSVRLTGWKDAKGFVGEGLTADGKTITWSAPLVSAFEAEAPKDTTKPATTPTGAIWYPLAGYGNLEVPQAQDVLIQNTTVWTNEKEGILEETDVLVRGGKIAKVGKGLQVASGVKVINGKGKHLTSGIIDEHSHIALFSVNEGGQSSSAEVRMSDVVNPDDVNIYRQLSGGVTASQLLHGSANAIGGQSAMIKLKWGGGLKDLLLPQVKSIKFALGENVKQSNWGDVQRYRFPQTRMGVEQVYFDHFIRAKEYAQQWDAYNKLSKKDGVVAPRRDLELDALAEILADERAITCHSYVQSEINMLMHVADSLNFRVNTFTHILEGYKLADKMADRKIGGSTFADWWAYKMEVKEAIPYNAALMYHEGVTVAINSDDAEMARRLNQEAAKTVLYGGVPQEEAWKMVTLNPAKLLHLDDRMGSVKVGKDADLVLWNDHPLSIYARPDFTMIEGAFYFDRKLDEAKQAEMDTERARITQKMMADKDQGKATQKPQMVKPKMWHCEDLDEAAE</sequence>
<dbReference type="InterPro" id="IPR006680">
    <property type="entry name" value="Amidohydro-rel"/>
</dbReference>
<dbReference type="PANTHER" id="PTHR43135">
    <property type="entry name" value="ALPHA-D-RIBOSE 1-METHYLPHOSPHONATE 5-TRIPHOSPHATE DIPHOSPHATASE"/>
    <property type="match status" value="1"/>
</dbReference>
<dbReference type="SUPFAM" id="SSF51338">
    <property type="entry name" value="Composite domain of metallo-dependent hydrolases"/>
    <property type="match status" value="2"/>
</dbReference>
<gene>
    <name evidence="2" type="ORF">CLV98_104328</name>
</gene>
<dbReference type="SUPFAM" id="SSF51556">
    <property type="entry name" value="Metallo-dependent hydrolases"/>
    <property type="match status" value="1"/>
</dbReference>
<dbReference type="Pfam" id="PF01979">
    <property type="entry name" value="Amidohydro_1"/>
    <property type="match status" value="2"/>
</dbReference>
<keyword evidence="2" id="KW-0378">Hydrolase</keyword>
<dbReference type="InterPro" id="IPR032466">
    <property type="entry name" value="Metal_Hydrolase"/>
</dbReference>
<comment type="caution">
    <text evidence="2">The sequence shown here is derived from an EMBL/GenBank/DDBJ whole genome shotgun (WGS) entry which is preliminary data.</text>
</comment>
<dbReference type="InterPro" id="IPR051781">
    <property type="entry name" value="Metallo-dep_Hydrolase"/>
</dbReference>
<dbReference type="PANTHER" id="PTHR43135:SF3">
    <property type="entry name" value="ALPHA-D-RIBOSE 1-METHYLPHOSPHONATE 5-TRIPHOSPHATE DIPHOSPHATASE"/>
    <property type="match status" value="1"/>
</dbReference>
<dbReference type="InterPro" id="IPR011059">
    <property type="entry name" value="Metal-dep_hydrolase_composite"/>
</dbReference>
<dbReference type="GO" id="GO:0016810">
    <property type="term" value="F:hydrolase activity, acting on carbon-nitrogen (but not peptide) bonds"/>
    <property type="evidence" value="ECO:0007669"/>
    <property type="project" value="InterPro"/>
</dbReference>